<keyword evidence="2" id="KW-0732">Signal</keyword>
<dbReference type="EMBL" id="BMFA01000013">
    <property type="protein sequence ID" value="GGB60162.1"/>
    <property type="molecule type" value="Genomic_DNA"/>
</dbReference>
<reference evidence="3" key="2">
    <citation type="submission" date="2020-09" db="EMBL/GenBank/DDBJ databases">
        <authorList>
            <person name="Sun Q."/>
            <person name="Zhou Y."/>
        </authorList>
    </citation>
    <scope>NUCLEOTIDE SEQUENCE</scope>
    <source>
        <strain evidence="3">CGMCC 1.12426</strain>
    </source>
</reference>
<evidence type="ECO:0000256" key="1">
    <source>
        <dbReference type="SAM" id="MobiDB-lite"/>
    </source>
</evidence>
<keyword evidence="4" id="KW-1185">Reference proteome</keyword>
<dbReference type="Proteomes" id="UP000605148">
    <property type="component" value="Unassembled WGS sequence"/>
</dbReference>
<feature type="signal peptide" evidence="2">
    <location>
        <begin position="1"/>
        <end position="32"/>
    </location>
</feature>
<evidence type="ECO:0000256" key="2">
    <source>
        <dbReference type="SAM" id="SignalP"/>
    </source>
</evidence>
<dbReference type="RefSeq" id="WP_150497467.1">
    <property type="nucleotide sequence ID" value="NZ_BMFA01000013.1"/>
</dbReference>
<comment type="caution">
    <text evidence="3">The sequence shown here is derived from an EMBL/GenBank/DDBJ whole genome shotgun (WGS) entry which is preliminary data.</text>
</comment>
<evidence type="ECO:0000313" key="3">
    <source>
        <dbReference type="EMBL" id="GGB60162.1"/>
    </source>
</evidence>
<dbReference type="OrthoDB" id="7678996at2"/>
<protein>
    <submittedName>
        <fullName evidence="3">Uncharacterized protein</fullName>
    </submittedName>
</protein>
<feature type="compositionally biased region" description="Pro residues" evidence="1">
    <location>
        <begin position="138"/>
        <end position="160"/>
    </location>
</feature>
<accession>A0A916TNK9</accession>
<dbReference type="AlphaFoldDB" id="A0A916TNK9"/>
<name>A0A916TNK9_9HYPH</name>
<reference evidence="3" key="1">
    <citation type="journal article" date="2014" name="Int. J. Syst. Evol. Microbiol.">
        <title>Complete genome sequence of Corynebacterium casei LMG S-19264T (=DSM 44701T), isolated from a smear-ripened cheese.</title>
        <authorList>
            <consortium name="US DOE Joint Genome Institute (JGI-PGF)"/>
            <person name="Walter F."/>
            <person name="Albersmeier A."/>
            <person name="Kalinowski J."/>
            <person name="Ruckert C."/>
        </authorList>
    </citation>
    <scope>NUCLEOTIDE SEQUENCE</scope>
    <source>
        <strain evidence="3">CGMCC 1.12426</strain>
    </source>
</reference>
<organism evidence="3 4">
    <name type="scientific">Roseibium aquae</name>
    <dbReference type="NCBI Taxonomy" id="1323746"/>
    <lineage>
        <taxon>Bacteria</taxon>
        <taxon>Pseudomonadati</taxon>
        <taxon>Pseudomonadota</taxon>
        <taxon>Alphaproteobacteria</taxon>
        <taxon>Hyphomicrobiales</taxon>
        <taxon>Stappiaceae</taxon>
        <taxon>Roseibium</taxon>
    </lineage>
</organism>
<feature type="region of interest" description="Disordered" evidence="1">
    <location>
        <begin position="124"/>
        <end position="167"/>
    </location>
</feature>
<proteinExistence type="predicted"/>
<evidence type="ECO:0000313" key="4">
    <source>
        <dbReference type="Proteomes" id="UP000605148"/>
    </source>
</evidence>
<feature type="chain" id="PRO_5037249013" evidence="2">
    <location>
        <begin position="33"/>
        <end position="167"/>
    </location>
</feature>
<gene>
    <name evidence="3" type="ORF">GCM10011316_35250</name>
</gene>
<sequence>MTAFPCHLPPAKLRLRLAAWPPLLLLALLPLAGGTSVAAQSIDCDAQARAYADSYLGRGNRDLDILDGAMGGAVAGGEWRGDSGARRGARAGAALEVLDNLATYPGGWQGLYDMAYQECMRRNSPVEHRPRSLGDPAYRPPLARPAYPPVPARPPAPLEPAMPRAGD</sequence>